<evidence type="ECO:0000313" key="3">
    <source>
        <dbReference type="EMBL" id="SIR71979.1"/>
    </source>
</evidence>
<dbReference type="STRING" id="308853.SAMN05421752_10252"/>
<feature type="domain" description="N-acetyltransferase" evidence="2">
    <location>
        <begin position="81"/>
        <end position="231"/>
    </location>
</feature>
<keyword evidence="3" id="KW-0808">Transferase</keyword>
<evidence type="ECO:0000256" key="1">
    <source>
        <dbReference type="SAM" id="MobiDB-lite"/>
    </source>
</evidence>
<dbReference type="EMBL" id="FTNR01000002">
    <property type="protein sequence ID" value="SIR71979.1"/>
    <property type="molecule type" value="Genomic_DNA"/>
</dbReference>
<feature type="region of interest" description="Disordered" evidence="1">
    <location>
        <begin position="1"/>
        <end position="45"/>
    </location>
</feature>
<proteinExistence type="predicted"/>
<gene>
    <name evidence="3" type="ORF">SAMN05421752_10252</name>
</gene>
<dbReference type="AlphaFoldDB" id="A0A1N7D7Z5"/>
<dbReference type="CDD" id="cd04301">
    <property type="entry name" value="NAT_SF"/>
    <property type="match status" value="1"/>
</dbReference>
<accession>A0A1N7D7Z5</accession>
<feature type="compositionally biased region" description="Acidic residues" evidence="1">
    <location>
        <begin position="32"/>
        <end position="45"/>
    </location>
</feature>
<keyword evidence="4" id="KW-1185">Reference proteome</keyword>
<dbReference type="InterPro" id="IPR000182">
    <property type="entry name" value="GNAT_dom"/>
</dbReference>
<feature type="region of interest" description="Disordered" evidence="1">
    <location>
        <begin position="249"/>
        <end position="273"/>
    </location>
</feature>
<sequence length="273" mass="31011">MWGTDRDDRRPSSLLERSSRRAVTEIDGRGEDESEDGPEQEVADETFDGGCRKCAGRATDCAAEELDWQAQLPRQRATKTRVLWVLRQSYVLARKASGVEYDLLGWPPDGPKLRLDYKRFSYAGKFVMTNTGKAVARDDDTIVAAVAFNEDRTDADTLWLRYVTVDRERRGEGIGPKLLGHVRDRAVERGYDRLRIAVNNPFAYEALYRTGFAYTGEQTGIAELLLEYPTAGIEDARARYQAGLEQFRERDLSDEEGQFLESRRDSEPPEPES</sequence>
<dbReference type="GO" id="GO:0016747">
    <property type="term" value="F:acyltransferase activity, transferring groups other than amino-acyl groups"/>
    <property type="evidence" value="ECO:0007669"/>
    <property type="project" value="InterPro"/>
</dbReference>
<evidence type="ECO:0000313" key="4">
    <source>
        <dbReference type="Proteomes" id="UP000185936"/>
    </source>
</evidence>
<feature type="compositionally biased region" description="Basic and acidic residues" evidence="1">
    <location>
        <begin position="1"/>
        <end position="31"/>
    </location>
</feature>
<dbReference type="PROSITE" id="PS51186">
    <property type="entry name" value="GNAT"/>
    <property type="match status" value="1"/>
</dbReference>
<dbReference type="SUPFAM" id="SSF55729">
    <property type="entry name" value="Acyl-CoA N-acyltransferases (Nat)"/>
    <property type="match status" value="1"/>
</dbReference>
<dbReference type="Proteomes" id="UP000185936">
    <property type="component" value="Unassembled WGS sequence"/>
</dbReference>
<dbReference type="InterPro" id="IPR016181">
    <property type="entry name" value="Acyl_CoA_acyltransferase"/>
</dbReference>
<organism evidence="3 4">
    <name type="scientific">Natronorubrum thiooxidans</name>
    <dbReference type="NCBI Taxonomy" id="308853"/>
    <lineage>
        <taxon>Archaea</taxon>
        <taxon>Methanobacteriati</taxon>
        <taxon>Methanobacteriota</taxon>
        <taxon>Stenosarchaea group</taxon>
        <taxon>Halobacteria</taxon>
        <taxon>Halobacteriales</taxon>
        <taxon>Natrialbaceae</taxon>
        <taxon>Natronorubrum</taxon>
    </lineage>
</organism>
<evidence type="ECO:0000259" key="2">
    <source>
        <dbReference type="PROSITE" id="PS51186"/>
    </source>
</evidence>
<protein>
    <submittedName>
        <fullName evidence="3">Acetyltransferase (GNAT) family protein</fullName>
    </submittedName>
</protein>
<name>A0A1N7D7Z5_9EURY</name>
<dbReference type="Pfam" id="PF00583">
    <property type="entry name" value="Acetyltransf_1"/>
    <property type="match status" value="1"/>
</dbReference>
<dbReference type="Gene3D" id="3.40.630.30">
    <property type="match status" value="1"/>
</dbReference>
<reference evidence="4" key="1">
    <citation type="submission" date="2017-01" db="EMBL/GenBank/DDBJ databases">
        <authorList>
            <person name="Varghese N."/>
            <person name="Submissions S."/>
        </authorList>
    </citation>
    <scope>NUCLEOTIDE SEQUENCE [LARGE SCALE GENOMIC DNA]</scope>
    <source>
        <strain evidence="4">type strain: HArc-</strain>
    </source>
</reference>